<name>A0A0V1B4Q0_TRISP</name>
<protein>
    <submittedName>
        <fullName evidence="1">Uncharacterized protein</fullName>
    </submittedName>
</protein>
<dbReference type="EMBL" id="JYDH01000115">
    <property type="protein sequence ID" value="KRY31580.1"/>
    <property type="molecule type" value="Genomic_DNA"/>
</dbReference>
<gene>
    <name evidence="1" type="ORF">T01_14633</name>
</gene>
<evidence type="ECO:0000313" key="2">
    <source>
        <dbReference type="Proteomes" id="UP000054776"/>
    </source>
</evidence>
<proteinExistence type="predicted"/>
<keyword evidence="2" id="KW-1185">Reference proteome</keyword>
<sequence>MPSGFLTITIGAAQVDLSTALDIPLQLFLHCLMHCECQKKRFPKYWHSPLSQSSTRACSIVQYPRPNSNTPGNSLDPSPCVCAGNSTAFTVEPKSPNVIGTHCTIHHQALMAKTIPDQLKNVLNDVITAVNLIELSFLDKNTLMSF</sequence>
<dbReference type="AlphaFoldDB" id="A0A0V1B4Q0"/>
<comment type="caution">
    <text evidence="1">The sequence shown here is derived from an EMBL/GenBank/DDBJ whole genome shotgun (WGS) entry which is preliminary data.</text>
</comment>
<dbReference type="OrthoDB" id="6144063at2759"/>
<organism evidence="1 2">
    <name type="scientific">Trichinella spiralis</name>
    <name type="common">Trichina worm</name>
    <dbReference type="NCBI Taxonomy" id="6334"/>
    <lineage>
        <taxon>Eukaryota</taxon>
        <taxon>Metazoa</taxon>
        <taxon>Ecdysozoa</taxon>
        <taxon>Nematoda</taxon>
        <taxon>Enoplea</taxon>
        <taxon>Dorylaimia</taxon>
        <taxon>Trichinellida</taxon>
        <taxon>Trichinellidae</taxon>
        <taxon>Trichinella</taxon>
    </lineage>
</organism>
<evidence type="ECO:0000313" key="1">
    <source>
        <dbReference type="EMBL" id="KRY31580.1"/>
    </source>
</evidence>
<reference evidence="1 2" key="1">
    <citation type="submission" date="2015-01" db="EMBL/GenBank/DDBJ databases">
        <title>Evolution of Trichinella species and genotypes.</title>
        <authorList>
            <person name="Korhonen P.K."/>
            <person name="Edoardo P."/>
            <person name="Giuseppe L.R."/>
            <person name="Gasser R.B."/>
        </authorList>
    </citation>
    <scope>NUCLEOTIDE SEQUENCE [LARGE SCALE GENOMIC DNA]</scope>
    <source>
        <strain evidence="1">ISS3</strain>
    </source>
</reference>
<dbReference type="Proteomes" id="UP000054776">
    <property type="component" value="Unassembled WGS sequence"/>
</dbReference>
<dbReference type="InParanoid" id="A0A0V1B4Q0"/>
<accession>A0A0V1B4Q0</accession>